<protein>
    <recommendedName>
        <fullName evidence="5">Cyanovirin-N domain-containing protein</fullName>
    </recommendedName>
</protein>
<reference evidence="4" key="2">
    <citation type="submission" date="2013-04" db="EMBL/GenBank/DDBJ databases">
        <title>Genomic mechanisms accounting for the adaptation to parasitism in nematode-trapping fungi.</title>
        <authorList>
            <person name="Ahren D.G."/>
        </authorList>
    </citation>
    <scope>NUCLEOTIDE SEQUENCE [LARGE SCALE GENOMIC DNA]</scope>
    <source>
        <strain evidence="4">CBS 200.50</strain>
    </source>
</reference>
<gene>
    <name evidence="3" type="ORF">H072_8782</name>
</gene>
<dbReference type="AlphaFoldDB" id="S8A410"/>
<organism evidence="3 4">
    <name type="scientific">Dactylellina haptotyla (strain CBS 200.50)</name>
    <name type="common">Nematode-trapping fungus</name>
    <name type="synonym">Monacrosporium haptotylum</name>
    <dbReference type="NCBI Taxonomy" id="1284197"/>
    <lineage>
        <taxon>Eukaryota</taxon>
        <taxon>Fungi</taxon>
        <taxon>Dikarya</taxon>
        <taxon>Ascomycota</taxon>
        <taxon>Pezizomycotina</taxon>
        <taxon>Orbiliomycetes</taxon>
        <taxon>Orbiliales</taxon>
        <taxon>Orbiliaceae</taxon>
        <taxon>Dactylellina</taxon>
    </lineage>
</organism>
<keyword evidence="4" id="KW-1185">Reference proteome</keyword>
<sequence length="176" mass="19514">MTRLNYFISLAITFTTALAGNYDGDWDNSGLSGSDPNLYWPLYMDTKDYAKTTGFYQLDCSDARSGGKKSGNKDLEKWNHPQADLQLDACERECRCNAWGEFLISPIEVGLCSDQSFLQLCVIGAGCKCTWVQQGHVSGDDGVKTDVFRTDQADTMPAPQGDTPPAPKHDELKRRD</sequence>
<proteinExistence type="predicted"/>
<feature type="chain" id="PRO_5004548247" description="Cyanovirin-N domain-containing protein" evidence="2">
    <location>
        <begin position="20"/>
        <end position="176"/>
    </location>
</feature>
<dbReference type="OMA" id="ACERECR"/>
<dbReference type="HOGENOM" id="CLU_1525097_0_0_1"/>
<feature type="signal peptide" evidence="2">
    <location>
        <begin position="1"/>
        <end position="19"/>
    </location>
</feature>
<feature type="compositionally biased region" description="Basic and acidic residues" evidence="1">
    <location>
        <begin position="167"/>
        <end position="176"/>
    </location>
</feature>
<dbReference type="Proteomes" id="UP000015100">
    <property type="component" value="Unassembled WGS sequence"/>
</dbReference>
<name>S8A410_DACHA</name>
<evidence type="ECO:0008006" key="5">
    <source>
        <dbReference type="Google" id="ProtNLM"/>
    </source>
</evidence>
<reference evidence="3 4" key="1">
    <citation type="journal article" date="2013" name="PLoS Genet.">
        <title>Genomic mechanisms accounting for the adaptation to parasitism in nematode-trapping fungi.</title>
        <authorList>
            <person name="Meerupati T."/>
            <person name="Andersson K.M."/>
            <person name="Friman E."/>
            <person name="Kumar D."/>
            <person name="Tunlid A."/>
            <person name="Ahren D."/>
        </authorList>
    </citation>
    <scope>NUCLEOTIDE SEQUENCE [LARGE SCALE GENOMIC DNA]</scope>
    <source>
        <strain evidence="3 4">CBS 200.50</strain>
    </source>
</reference>
<evidence type="ECO:0000313" key="4">
    <source>
        <dbReference type="Proteomes" id="UP000015100"/>
    </source>
</evidence>
<dbReference type="EMBL" id="AQGS01000635">
    <property type="protein sequence ID" value="EPS37514.1"/>
    <property type="molecule type" value="Genomic_DNA"/>
</dbReference>
<evidence type="ECO:0000256" key="2">
    <source>
        <dbReference type="SAM" id="SignalP"/>
    </source>
</evidence>
<keyword evidence="2" id="KW-0732">Signal</keyword>
<dbReference type="OrthoDB" id="5271348at2759"/>
<accession>S8A410</accession>
<evidence type="ECO:0000256" key="1">
    <source>
        <dbReference type="SAM" id="MobiDB-lite"/>
    </source>
</evidence>
<feature type="region of interest" description="Disordered" evidence="1">
    <location>
        <begin position="151"/>
        <end position="176"/>
    </location>
</feature>
<evidence type="ECO:0000313" key="3">
    <source>
        <dbReference type="EMBL" id="EPS37514.1"/>
    </source>
</evidence>
<comment type="caution">
    <text evidence="3">The sequence shown here is derived from an EMBL/GenBank/DDBJ whole genome shotgun (WGS) entry which is preliminary data.</text>
</comment>